<dbReference type="EMBL" id="CVQI01014224">
    <property type="protein sequence ID" value="CRK23058.1"/>
    <property type="molecule type" value="Genomic_DNA"/>
</dbReference>
<evidence type="ECO:0000313" key="6">
    <source>
        <dbReference type="EMBL" id="CRK23058.1"/>
    </source>
</evidence>
<organism evidence="6 7">
    <name type="scientific">Verticillium longisporum</name>
    <name type="common">Verticillium dahliae var. longisporum</name>
    <dbReference type="NCBI Taxonomy" id="100787"/>
    <lineage>
        <taxon>Eukaryota</taxon>
        <taxon>Fungi</taxon>
        <taxon>Dikarya</taxon>
        <taxon>Ascomycota</taxon>
        <taxon>Pezizomycotina</taxon>
        <taxon>Sordariomycetes</taxon>
        <taxon>Hypocreomycetidae</taxon>
        <taxon>Glomerellales</taxon>
        <taxon>Plectosphaerellaceae</taxon>
        <taxon>Verticillium</taxon>
    </lineage>
</organism>
<gene>
    <name evidence="6" type="ORF">BN1723_012880</name>
</gene>
<dbReference type="SUPFAM" id="SSF51182">
    <property type="entry name" value="RmlC-like cupins"/>
    <property type="match status" value="2"/>
</dbReference>
<reference evidence="7" key="1">
    <citation type="submission" date="2015-05" db="EMBL/GenBank/DDBJ databases">
        <authorList>
            <person name="Fogelqvist Johan"/>
        </authorList>
    </citation>
    <scope>NUCLEOTIDE SEQUENCE [LARGE SCALE GENOMIC DNA]</scope>
</reference>
<dbReference type="InterPro" id="IPR011051">
    <property type="entry name" value="RmlC_Cupin_sf"/>
</dbReference>
<name>A0A0G4LM42_VERLO</name>
<evidence type="ECO:0000256" key="1">
    <source>
        <dbReference type="ARBA" id="ARBA00011738"/>
    </source>
</evidence>
<evidence type="ECO:0000256" key="3">
    <source>
        <dbReference type="ARBA" id="ARBA00023239"/>
    </source>
</evidence>
<dbReference type="AlphaFoldDB" id="A0A0G4LM42"/>
<dbReference type="GO" id="GO:0000256">
    <property type="term" value="P:allantoin catabolic process"/>
    <property type="evidence" value="ECO:0007669"/>
    <property type="project" value="InterPro"/>
</dbReference>
<dbReference type="Proteomes" id="UP000045706">
    <property type="component" value="Unassembled WGS sequence"/>
</dbReference>
<dbReference type="GO" id="GO:0004848">
    <property type="term" value="F:ureidoglycolate hydrolase activity"/>
    <property type="evidence" value="ECO:0007669"/>
    <property type="project" value="InterPro"/>
</dbReference>
<protein>
    <recommendedName>
        <fullName evidence="8">Ureidoglycolate hydrolase</fullName>
    </recommendedName>
</protein>
<comment type="catalytic activity">
    <reaction evidence="4">
        <text>(S)-ureidoglycolate = urea + glyoxylate</text>
        <dbReference type="Rhea" id="RHEA:11304"/>
        <dbReference type="ChEBI" id="CHEBI:16199"/>
        <dbReference type="ChEBI" id="CHEBI:36655"/>
        <dbReference type="ChEBI" id="CHEBI:57296"/>
        <dbReference type="EC" id="4.3.2.3"/>
    </reaction>
</comment>
<dbReference type="CDD" id="cd20298">
    <property type="entry name" value="cupin_UAH"/>
    <property type="match status" value="1"/>
</dbReference>
<dbReference type="GO" id="GO:0050385">
    <property type="term" value="F:ureidoglycolate lyase activity"/>
    <property type="evidence" value="ECO:0007669"/>
    <property type="project" value="UniProtKB-EC"/>
</dbReference>
<dbReference type="Gene3D" id="2.60.120.480">
    <property type="entry name" value="Ureidoglycolate hydrolase"/>
    <property type="match status" value="2"/>
</dbReference>
<evidence type="ECO:0000256" key="4">
    <source>
        <dbReference type="ARBA" id="ARBA00047684"/>
    </source>
</evidence>
<dbReference type="InterPro" id="IPR047233">
    <property type="entry name" value="UAH_cupin"/>
</dbReference>
<dbReference type="PANTHER" id="PTHR21221">
    <property type="entry name" value="UREIDOGLYCOLATE HYDROLASE"/>
    <property type="match status" value="1"/>
</dbReference>
<evidence type="ECO:0000313" key="7">
    <source>
        <dbReference type="Proteomes" id="UP000045706"/>
    </source>
</evidence>
<evidence type="ECO:0000256" key="5">
    <source>
        <dbReference type="SAM" id="MobiDB-lite"/>
    </source>
</evidence>
<sequence length="431" mass="43960">MPPIKLSLNGQNLTIPAVPLTPSAFAPFGDVIQNPHPAVAPSPTLPPHLALRAVSANQGSAIKYQHPSTPANHYATAPSGTPAQPVLNLFVCAARPLDHPRPPAPPPISTLLPYTPVVHHGPGLFRVRILERHPFTTQTFAPLAGPDRSPAAGYLVIVAPSRAAGPADEGLPNPDPAAVAVAASASGTASGTSGYPGPTLPPHLALRAVSANQGSAIKYQHPSVPANHYATAPSGTPAQPVLNLFVCAARPLDHPHPPAPPPISTLLPYTPVVHQGPGLFRVRILERHPFTTQTFAPLAGPDRSPAAGYLVIVAPSKAAGPEDEGLPNPDPGTAASASGTSGYPGRGVPDLAGLRAFVATTGQAVTYGAGTWHAPMVALGPQGTSVEFVVTQFANGVADEDCQEVVFGAGEDGSVVVQVPERSGLGGLAKL</sequence>
<accession>A0A0G4LM42</accession>
<feature type="region of interest" description="Disordered" evidence="5">
    <location>
        <begin position="319"/>
        <end position="344"/>
    </location>
</feature>
<comment type="subunit">
    <text evidence="1">Homodimer.</text>
</comment>
<dbReference type="InterPro" id="IPR024060">
    <property type="entry name" value="Ureidoglycolate_lyase_dom_sf"/>
</dbReference>
<proteinExistence type="predicted"/>
<keyword evidence="3" id="KW-0456">Lyase</keyword>
<evidence type="ECO:0000256" key="2">
    <source>
        <dbReference type="ARBA" id="ARBA00022631"/>
    </source>
</evidence>
<dbReference type="Pfam" id="PF04115">
    <property type="entry name" value="Ureidogly_lyase"/>
    <property type="match status" value="2"/>
</dbReference>
<evidence type="ECO:0008006" key="8">
    <source>
        <dbReference type="Google" id="ProtNLM"/>
    </source>
</evidence>
<dbReference type="PANTHER" id="PTHR21221:SF1">
    <property type="entry name" value="UREIDOGLYCOLATE LYASE"/>
    <property type="match status" value="1"/>
</dbReference>
<dbReference type="InterPro" id="IPR007247">
    <property type="entry name" value="Ureidogly_lyase"/>
</dbReference>
<dbReference type="GO" id="GO:0006144">
    <property type="term" value="P:purine nucleobase metabolic process"/>
    <property type="evidence" value="ECO:0007669"/>
    <property type="project" value="UniProtKB-KW"/>
</dbReference>
<keyword evidence="2" id="KW-0659">Purine metabolism</keyword>
<feature type="non-terminal residue" evidence="6">
    <location>
        <position position="431"/>
    </location>
</feature>